<proteinExistence type="predicted"/>
<dbReference type="AlphaFoldDB" id="A0A7X2C6E6"/>
<evidence type="ECO:0000313" key="1">
    <source>
        <dbReference type="EMBL" id="MQT92510.1"/>
    </source>
</evidence>
<comment type="caution">
    <text evidence="1">The sequence shown here is derived from an EMBL/GenBank/DDBJ whole genome shotgun (WGS) entry which is preliminary data.</text>
</comment>
<protein>
    <submittedName>
        <fullName evidence="1">Uncharacterized protein</fullName>
    </submittedName>
</protein>
<accession>A0A7X2C6E6</accession>
<reference evidence="1 2" key="1">
    <citation type="submission" date="2019-10" db="EMBL/GenBank/DDBJ databases">
        <title>Evaluation of single-gene subtyping targets for Pseudomonas.</title>
        <authorList>
            <person name="Reichler S.J."/>
            <person name="Orsi R.H."/>
            <person name="Wiedmann M."/>
            <person name="Martin N.H."/>
            <person name="Murphy S.I."/>
        </authorList>
    </citation>
    <scope>NUCLEOTIDE SEQUENCE [LARGE SCALE GENOMIC DNA]</scope>
    <source>
        <strain evidence="1 2">FSL R10-3254</strain>
    </source>
</reference>
<organism evidence="1 2">
    <name type="scientific">Pseudomonas helleri</name>
    <dbReference type="NCBI Taxonomy" id="1608996"/>
    <lineage>
        <taxon>Bacteria</taxon>
        <taxon>Pseudomonadati</taxon>
        <taxon>Pseudomonadota</taxon>
        <taxon>Gammaproteobacteria</taxon>
        <taxon>Pseudomonadales</taxon>
        <taxon>Pseudomonadaceae</taxon>
        <taxon>Pseudomonas</taxon>
    </lineage>
</organism>
<name>A0A7X2C6E6_9PSED</name>
<gene>
    <name evidence="1" type="ORF">GHO39_25795</name>
</gene>
<sequence length="127" mass="14726">MVRQLARAVIVRTRDYSGARHEDVCLLVAFDLSRNTPGCRTQESRECSDRDLVQRQFTAIEQLVDRAESGSYDAAGTRYRFEYPKFWADLARVRHLIKNEFKLNQPGATGWFTEDHLWLVSKTATDK</sequence>
<dbReference type="Pfam" id="PF09686">
    <property type="entry name" value="Plasmid_RAQPRD"/>
    <property type="match status" value="1"/>
</dbReference>
<dbReference type="InterPro" id="IPR019110">
    <property type="entry name" value="Uncharacterised_RAQPRD"/>
</dbReference>
<dbReference type="Proteomes" id="UP000489190">
    <property type="component" value="Unassembled WGS sequence"/>
</dbReference>
<evidence type="ECO:0000313" key="2">
    <source>
        <dbReference type="Proteomes" id="UP000489190"/>
    </source>
</evidence>
<dbReference type="EMBL" id="WIWI01000112">
    <property type="protein sequence ID" value="MQT92510.1"/>
    <property type="molecule type" value="Genomic_DNA"/>
</dbReference>